<dbReference type="VEuPathDB" id="FungiDB:P168DRAFT_290444"/>
<keyword evidence="2" id="KW-0472">Membrane</keyword>
<evidence type="ECO:0000256" key="1">
    <source>
        <dbReference type="SAM" id="MobiDB-lite"/>
    </source>
</evidence>
<keyword evidence="4" id="KW-1185">Reference proteome</keyword>
<dbReference type="GeneID" id="36544736"/>
<evidence type="ECO:0000256" key="2">
    <source>
        <dbReference type="SAM" id="Phobius"/>
    </source>
</evidence>
<dbReference type="EMBL" id="MSFM01000006">
    <property type="protein sequence ID" value="PKY04366.1"/>
    <property type="molecule type" value="Genomic_DNA"/>
</dbReference>
<proteinExistence type="predicted"/>
<keyword evidence="2" id="KW-0812">Transmembrane</keyword>
<dbReference type="AlphaFoldDB" id="A0A2I1D3D2"/>
<comment type="caution">
    <text evidence="3">The sequence shown here is derived from an EMBL/GenBank/DDBJ whole genome shotgun (WGS) entry which is preliminary data.</text>
</comment>
<dbReference type="RefSeq" id="XP_024692960.1">
    <property type="nucleotide sequence ID" value="XM_024837212.1"/>
</dbReference>
<feature type="transmembrane region" description="Helical" evidence="2">
    <location>
        <begin position="63"/>
        <end position="84"/>
    </location>
</feature>
<evidence type="ECO:0000313" key="4">
    <source>
        <dbReference type="Proteomes" id="UP000234254"/>
    </source>
</evidence>
<keyword evidence="2" id="KW-1133">Transmembrane helix</keyword>
<gene>
    <name evidence="3" type="ORF">P168DRAFT_290444</name>
</gene>
<evidence type="ECO:0000313" key="3">
    <source>
        <dbReference type="EMBL" id="PKY04366.1"/>
    </source>
</evidence>
<name>A0A2I1D3D2_ASPC2</name>
<feature type="compositionally biased region" description="Basic residues" evidence="1">
    <location>
        <begin position="109"/>
        <end position="123"/>
    </location>
</feature>
<accession>A0A2I1D3D2</accession>
<organism evidence="3 4">
    <name type="scientific">Aspergillus campestris (strain IBT 28561)</name>
    <dbReference type="NCBI Taxonomy" id="1392248"/>
    <lineage>
        <taxon>Eukaryota</taxon>
        <taxon>Fungi</taxon>
        <taxon>Dikarya</taxon>
        <taxon>Ascomycota</taxon>
        <taxon>Pezizomycotina</taxon>
        <taxon>Eurotiomycetes</taxon>
        <taxon>Eurotiomycetidae</taxon>
        <taxon>Eurotiales</taxon>
        <taxon>Aspergillaceae</taxon>
        <taxon>Aspergillus</taxon>
        <taxon>Aspergillus subgen. Circumdati</taxon>
    </lineage>
</organism>
<feature type="region of interest" description="Disordered" evidence="1">
    <location>
        <begin position="88"/>
        <end position="123"/>
    </location>
</feature>
<reference evidence="3" key="1">
    <citation type="submission" date="2016-12" db="EMBL/GenBank/DDBJ databases">
        <title>The genomes of Aspergillus section Nigri reveals drivers in fungal speciation.</title>
        <authorList>
            <consortium name="DOE Joint Genome Institute"/>
            <person name="Vesth T.C."/>
            <person name="Nybo J."/>
            <person name="Theobald S."/>
            <person name="Brandl J."/>
            <person name="Frisvad J.C."/>
            <person name="Nielsen K.F."/>
            <person name="Lyhne E.K."/>
            <person name="Kogle M.E."/>
            <person name="Kuo A."/>
            <person name="Riley R."/>
            <person name="Clum A."/>
            <person name="Nolan M."/>
            <person name="Lipzen A."/>
            <person name="Salamov A."/>
            <person name="Henrissat B."/>
            <person name="Wiebenga A."/>
            <person name="De vries R.P."/>
            <person name="Grigoriev I.V."/>
            <person name="Mortensen U.H."/>
            <person name="Andersen M.R."/>
            <person name="Baker S.E."/>
        </authorList>
    </citation>
    <scope>NUCLEOTIDE SEQUENCE</scope>
    <source>
        <strain evidence="3">IBT 28561</strain>
    </source>
</reference>
<protein>
    <submittedName>
        <fullName evidence="3">Uncharacterized protein</fullName>
    </submittedName>
</protein>
<dbReference type="Proteomes" id="UP000234254">
    <property type="component" value="Unassembled WGS sequence"/>
</dbReference>
<sequence length="123" mass="13886">MMSVTRGFLVELEEELDSGELWLEVERGAEWTVNSDWWESRSRKGTSHGLTSSGANLHFSFPLFSLLSSLFGFVPFFCRSLWLGKDINQSNQRRGGNGLPTVTTDDRQSRRRTNKGRGKSTGV</sequence>